<reference evidence="1" key="1">
    <citation type="submission" date="2021-09" db="EMBL/GenBank/DDBJ databases">
        <authorList>
            <consortium name="AG Swart"/>
            <person name="Singh M."/>
            <person name="Singh A."/>
            <person name="Seah K."/>
            <person name="Emmerich C."/>
        </authorList>
    </citation>
    <scope>NUCLEOTIDE SEQUENCE</scope>
    <source>
        <strain evidence="1">ATCC30299</strain>
    </source>
</reference>
<dbReference type="Proteomes" id="UP001162131">
    <property type="component" value="Unassembled WGS sequence"/>
</dbReference>
<comment type="caution">
    <text evidence="1">The sequence shown here is derived from an EMBL/GenBank/DDBJ whole genome shotgun (WGS) entry which is preliminary data.</text>
</comment>
<evidence type="ECO:0000313" key="2">
    <source>
        <dbReference type="Proteomes" id="UP001162131"/>
    </source>
</evidence>
<organism evidence="1 2">
    <name type="scientific">Blepharisma stoltei</name>
    <dbReference type="NCBI Taxonomy" id="1481888"/>
    <lineage>
        <taxon>Eukaryota</taxon>
        <taxon>Sar</taxon>
        <taxon>Alveolata</taxon>
        <taxon>Ciliophora</taxon>
        <taxon>Postciliodesmatophora</taxon>
        <taxon>Heterotrichea</taxon>
        <taxon>Heterotrichida</taxon>
        <taxon>Blepharismidae</taxon>
        <taxon>Blepharisma</taxon>
    </lineage>
</organism>
<name>A0AAU9JKJ6_9CILI</name>
<dbReference type="EMBL" id="CAJZBQ010000036">
    <property type="protein sequence ID" value="CAG9324675.1"/>
    <property type="molecule type" value="Genomic_DNA"/>
</dbReference>
<gene>
    <name evidence="1" type="ORF">BSTOLATCC_MIC36460</name>
</gene>
<accession>A0AAU9JKJ6</accession>
<evidence type="ECO:0000313" key="1">
    <source>
        <dbReference type="EMBL" id="CAG9324675.1"/>
    </source>
</evidence>
<protein>
    <submittedName>
        <fullName evidence="1">Uncharacterized protein</fullName>
    </submittedName>
</protein>
<proteinExistence type="predicted"/>
<keyword evidence="2" id="KW-1185">Reference proteome</keyword>
<sequence>MLLEFERNRSSINIPFVISLSFSNINNSFLKRNPSQLIKQISDPSINQFSFYKNFYRARNKWKFPASASFLKGSAHFVQRAFLSDPEASEAPIFILKSLAA</sequence>
<dbReference type="AlphaFoldDB" id="A0AAU9JKJ6"/>